<dbReference type="Gene3D" id="3.90.470.20">
    <property type="entry name" value="4'-phosphopantetheinyl transferase domain"/>
    <property type="match status" value="1"/>
</dbReference>
<proteinExistence type="inferred from homology"/>
<dbReference type="Proteomes" id="UP000032633">
    <property type="component" value="Chromosome"/>
</dbReference>
<dbReference type="HAMAP" id="MF_00101">
    <property type="entry name" value="AcpS"/>
    <property type="match status" value="1"/>
</dbReference>
<dbReference type="STRING" id="1126833.VN24_04515"/>
<dbReference type="RefSeq" id="WP_045669443.1">
    <property type="nucleotide sequence ID" value="NZ_CP011058.1"/>
</dbReference>
<organism evidence="10 11">
    <name type="scientific">Paenibacillus beijingensis</name>
    <dbReference type="NCBI Taxonomy" id="1126833"/>
    <lineage>
        <taxon>Bacteria</taxon>
        <taxon>Bacillati</taxon>
        <taxon>Bacillota</taxon>
        <taxon>Bacilli</taxon>
        <taxon>Bacillales</taxon>
        <taxon>Paenibacillaceae</taxon>
        <taxon>Paenibacillus</taxon>
    </lineage>
</organism>
<dbReference type="GO" id="GO:0000287">
    <property type="term" value="F:magnesium ion binding"/>
    <property type="evidence" value="ECO:0007669"/>
    <property type="project" value="UniProtKB-UniRule"/>
</dbReference>
<reference evidence="10 11" key="1">
    <citation type="journal article" date="2015" name="J. Biotechnol.">
        <title>Complete genome sequence of Paenibacillus beijingensis 7188(T) (=DSM 24997(T)), a novel rhizobacterium from jujube garden soil.</title>
        <authorList>
            <person name="Kwak Y."/>
            <person name="Shin J.H."/>
        </authorList>
    </citation>
    <scope>NUCLEOTIDE SEQUENCE [LARGE SCALE GENOMIC DNA]</scope>
    <source>
        <strain evidence="10 11">DSM 24997</strain>
    </source>
</reference>
<keyword evidence="5 8" id="KW-0460">Magnesium</keyword>
<dbReference type="GO" id="GO:0006633">
    <property type="term" value="P:fatty acid biosynthetic process"/>
    <property type="evidence" value="ECO:0007669"/>
    <property type="project" value="UniProtKB-UniRule"/>
</dbReference>
<dbReference type="NCBIfam" id="TIGR00516">
    <property type="entry name" value="acpS"/>
    <property type="match status" value="1"/>
</dbReference>
<feature type="binding site" evidence="8">
    <location>
        <position position="8"/>
    </location>
    <ligand>
        <name>Mg(2+)</name>
        <dbReference type="ChEBI" id="CHEBI:18420"/>
    </ligand>
</feature>
<dbReference type="HOGENOM" id="CLU_089696_1_2_9"/>
<comment type="subcellular location">
    <subcellularLocation>
        <location evidence="8">Cytoplasm</location>
    </subcellularLocation>
</comment>
<keyword evidence="3 8" id="KW-0479">Metal-binding</keyword>
<keyword evidence="7 8" id="KW-0275">Fatty acid biosynthesis</keyword>
<evidence type="ECO:0000313" key="10">
    <source>
        <dbReference type="EMBL" id="AJY74007.1"/>
    </source>
</evidence>
<dbReference type="KEGG" id="pbj:VN24_04515"/>
<dbReference type="InterPro" id="IPR037143">
    <property type="entry name" value="4-PPantetheinyl_Trfase_dom_sf"/>
</dbReference>
<keyword evidence="2 8" id="KW-0808">Transferase</keyword>
<keyword evidence="6 8" id="KW-0443">Lipid metabolism</keyword>
<evidence type="ECO:0000256" key="2">
    <source>
        <dbReference type="ARBA" id="ARBA00022679"/>
    </source>
</evidence>
<dbReference type="InterPro" id="IPR004568">
    <property type="entry name" value="Ppantetheine-prot_Trfase_dom"/>
</dbReference>
<dbReference type="OrthoDB" id="517356at2"/>
<dbReference type="GO" id="GO:0008897">
    <property type="term" value="F:holo-[acyl-carrier-protein] synthase activity"/>
    <property type="evidence" value="ECO:0007669"/>
    <property type="project" value="UniProtKB-UniRule"/>
</dbReference>
<protein>
    <recommendedName>
        <fullName evidence="8">Holo-[acyl-carrier-protein] synthase</fullName>
        <shortName evidence="8">Holo-ACP synthase</shortName>
        <ecNumber evidence="8">2.7.8.7</ecNumber>
    </recommendedName>
    <alternativeName>
        <fullName evidence="8">4'-phosphopantetheinyl transferase AcpS</fullName>
    </alternativeName>
</protein>
<dbReference type="SUPFAM" id="SSF56214">
    <property type="entry name" value="4'-phosphopantetheinyl transferase"/>
    <property type="match status" value="1"/>
</dbReference>
<keyword evidence="11" id="KW-1185">Reference proteome</keyword>
<evidence type="ECO:0000256" key="1">
    <source>
        <dbReference type="ARBA" id="ARBA00022516"/>
    </source>
</evidence>
<evidence type="ECO:0000313" key="11">
    <source>
        <dbReference type="Proteomes" id="UP000032633"/>
    </source>
</evidence>
<keyword evidence="1 8" id="KW-0444">Lipid biosynthesis</keyword>
<reference evidence="11" key="2">
    <citation type="submission" date="2015-03" db="EMBL/GenBank/DDBJ databases">
        <title>Genome sequence of Paenibacillus beijingensis strain DSM 24997T.</title>
        <authorList>
            <person name="Kwak Y."/>
            <person name="Shin J.-H."/>
        </authorList>
    </citation>
    <scope>NUCLEOTIDE SEQUENCE [LARGE SCALE GENOMIC DNA]</scope>
    <source>
        <strain evidence="11">DSM 24997</strain>
    </source>
</reference>
<evidence type="ECO:0000256" key="6">
    <source>
        <dbReference type="ARBA" id="ARBA00023098"/>
    </source>
</evidence>
<accession>A0A0D5NGA4</accession>
<dbReference type="InterPro" id="IPR008278">
    <property type="entry name" value="4-PPantetheinyl_Trfase_dom"/>
</dbReference>
<comment type="cofactor">
    <cofactor evidence="8">
        <name>Mg(2+)</name>
        <dbReference type="ChEBI" id="CHEBI:18420"/>
    </cofactor>
</comment>
<dbReference type="Pfam" id="PF01648">
    <property type="entry name" value="ACPS"/>
    <property type="match status" value="1"/>
</dbReference>
<evidence type="ECO:0000259" key="9">
    <source>
        <dbReference type="Pfam" id="PF01648"/>
    </source>
</evidence>
<name>A0A0D5NGA4_9BACL</name>
<evidence type="ECO:0000256" key="7">
    <source>
        <dbReference type="ARBA" id="ARBA00023160"/>
    </source>
</evidence>
<dbReference type="EC" id="2.7.8.7" evidence="8"/>
<gene>
    <name evidence="8" type="primary">acpS</name>
    <name evidence="10" type="ORF">VN24_04515</name>
</gene>
<keyword evidence="8" id="KW-0963">Cytoplasm</keyword>
<dbReference type="InterPro" id="IPR002582">
    <property type="entry name" value="ACPS"/>
</dbReference>
<feature type="binding site" evidence="8">
    <location>
        <position position="60"/>
    </location>
    <ligand>
        <name>Mg(2+)</name>
        <dbReference type="ChEBI" id="CHEBI:18420"/>
    </ligand>
</feature>
<evidence type="ECO:0000256" key="4">
    <source>
        <dbReference type="ARBA" id="ARBA00022832"/>
    </source>
</evidence>
<sequence>MIIGIGHDLCDVSRVAKLLAGSSGDKFMARVLSGGEPVLAHSLGDARRAEFVAGRFAAKEAVAKALGCGIGASVGFTDIEIGRDERGKPQCRLSDKAWERLGYDGSVRPLMHITITHEKGLASAFAVAELPGGSPS</sequence>
<comment type="catalytic activity">
    <reaction evidence="8">
        <text>apo-[ACP] + CoA = holo-[ACP] + adenosine 3',5'-bisphosphate + H(+)</text>
        <dbReference type="Rhea" id="RHEA:12068"/>
        <dbReference type="Rhea" id="RHEA-COMP:9685"/>
        <dbReference type="Rhea" id="RHEA-COMP:9690"/>
        <dbReference type="ChEBI" id="CHEBI:15378"/>
        <dbReference type="ChEBI" id="CHEBI:29999"/>
        <dbReference type="ChEBI" id="CHEBI:57287"/>
        <dbReference type="ChEBI" id="CHEBI:58343"/>
        <dbReference type="ChEBI" id="CHEBI:64479"/>
        <dbReference type="EC" id="2.7.8.7"/>
    </reaction>
</comment>
<evidence type="ECO:0000256" key="3">
    <source>
        <dbReference type="ARBA" id="ARBA00022723"/>
    </source>
</evidence>
<dbReference type="AlphaFoldDB" id="A0A0D5NGA4"/>
<feature type="domain" description="4'-phosphopantetheinyl transferase" evidence="9">
    <location>
        <begin position="4"/>
        <end position="97"/>
    </location>
</feature>
<comment type="function">
    <text evidence="8">Transfers the 4'-phosphopantetheine moiety from coenzyme A to a Ser of acyl-carrier-protein.</text>
</comment>
<comment type="similarity">
    <text evidence="8">Belongs to the P-Pant transferase superfamily. AcpS family.</text>
</comment>
<dbReference type="NCBIfam" id="TIGR00556">
    <property type="entry name" value="pantethn_trn"/>
    <property type="match status" value="1"/>
</dbReference>
<evidence type="ECO:0000256" key="5">
    <source>
        <dbReference type="ARBA" id="ARBA00022842"/>
    </source>
</evidence>
<keyword evidence="4 8" id="KW-0276">Fatty acid metabolism</keyword>
<dbReference type="GO" id="GO:0005737">
    <property type="term" value="C:cytoplasm"/>
    <property type="evidence" value="ECO:0007669"/>
    <property type="project" value="UniProtKB-SubCell"/>
</dbReference>
<dbReference type="PATRIC" id="fig|1126833.4.peg.993"/>
<evidence type="ECO:0000256" key="8">
    <source>
        <dbReference type="HAMAP-Rule" id="MF_00101"/>
    </source>
</evidence>
<dbReference type="EMBL" id="CP011058">
    <property type="protein sequence ID" value="AJY74007.1"/>
    <property type="molecule type" value="Genomic_DNA"/>
</dbReference>